<dbReference type="PANTHER" id="PTHR10578">
    <property type="entry name" value="S -2-HYDROXY-ACID OXIDASE-RELATED"/>
    <property type="match status" value="1"/>
</dbReference>
<dbReference type="AlphaFoldDB" id="A0A8X6K9W7"/>
<evidence type="ECO:0000313" key="4">
    <source>
        <dbReference type="Proteomes" id="UP000887116"/>
    </source>
</evidence>
<evidence type="ECO:0000256" key="1">
    <source>
        <dbReference type="ARBA" id="ARBA00001917"/>
    </source>
</evidence>
<reference evidence="3" key="1">
    <citation type="submission" date="2020-07" db="EMBL/GenBank/DDBJ databases">
        <title>Multicomponent nature underlies the extraordinary mechanical properties of spider dragline silk.</title>
        <authorList>
            <person name="Kono N."/>
            <person name="Nakamura H."/>
            <person name="Mori M."/>
            <person name="Yoshida Y."/>
            <person name="Ohtoshi R."/>
            <person name="Malay A.D."/>
            <person name="Moran D.A.P."/>
            <person name="Tomita M."/>
            <person name="Numata K."/>
            <person name="Arakawa K."/>
        </authorList>
    </citation>
    <scope>NUCLEOTIDE SEQUENCE</scope>
</reference>
<organism evidence="3 4">
    <name type="scientific">Trichonephila clavata</name>
    <name type="common">Joro spider</name>
    <name type="synonym">Nephila clavata</name>
    <dbReference type="NCBI Taxonomy" id="2740835"/>
    <lineage>
        <taxon>Eukaryota</taxon>
        <taxon>Metazoa</taxon>
        <taxon>Ecdysozoa</taxon>
        <taxon>Arthropoda</taxon>
        <taxon>Chelicerata</taxon>
        <taxon>Arachnida</taxon>
        <taxon>Araneae</taxon>
        <taxon>Araneomorphae</taxon>
        <taxon>Entelegynae</taxon>
        <taxon>Araneoidea</taxon>
        <taxon>Nephilidae</taxon>
        <taxon>Trichonephila</taxon>
    </lineage>
</organism>
<keyword evidence="4" id="KW-1185">Reference proteome</keyword>
<feature type="domain" description="FMN-dependent dehydrogenase" evidence="2">
    <location>
        <begin position="3"/>
        <end position="51"/>
    </location>
</feature>
<dbReference type="Gene3D" id="3.20.20.70">
    <property type="entry name" value="Aldolase class I"/>
    <property type="match status" value="1"/>
</dbReference>
<evidence type="ECO:0000313" key="3">
    <source>
        <dbReference type="EMBL" id="GFQ65508.1"/>
    </source>
</evidence>
<comment type="caution">
    <text evidence="3">The sequence shown here is derived from an EMBL/GenBank/DDBJ whole genome shotgun (WGS) entry which is preliminary data.</text>
</comment>
<feature type="non-terminal residue" evidence="3">
    <location>
        <position position="1"/>
    </location>
</feature>
<dbReference type="EMBL" id="BMAO01020184">
    <property type="protein sequence ID" value="GFQ65508.1"/>
    <property type="molecule type" value="Genomic_DNA"/>
</dbReference>
<dbReference type="Pfam" id="PF01070">
    <property type="entry name" value="FMN_dh"/>
    <property type="match status" value="1"/>
</dbReference>
<name>A0A8X6K9W7_TRICU</name>
<dbReference type="Proteomes" id="UP000887116">
    <property type="component" value="Unassembled WGS sequence"/>
</dbReference>
<dbReference type="InterPro" id="IPR013785">
    <property type="entry name" value="Aldolase_TIM"/>
</dbReference>
<proteinExistence type="predicted"/>
<comment type="cofactor">
    <cofactor evidence="1">
        <name>FMN</name>
        <dbReference type="ChEBI" id="CHEBI:58210"/>
    </cofactor>
</comment>
<dbReference type="GO" id="GO:0016491">
    <property type="term" value="F:oxidoreductase activity"/>
    <property type="evidence" value="ECO:0007669"/>
    <property type="project" value="InterPro"/>
</dbReference>
<protein>
    <recommendedName>
        <fullName evidence="2">FMN-dependent dehydrogenase domain-containing protein</fullName>
    </recommendedName>
</protein>
<dbReference type="SUPFAM" id="SSF51395">
    <property type="entry name" value="FMN-linked oxidoreductases"/>
    <property type="match status" value="1"/>
</dbReference>
<evidence type="ECO:0000259" key="2">
    <source>
        <dbReference type="Pfam" id="PF01070"/>
    </source>
</evidence>
<sequence>YIFIPRMLRGVCDEDLSTMVLGEKISMPIGVSPMSFQRLAHPDGEIGVARG</sequence>
<dbReference type="InterPro" id="IPR000262">
    <property type="entry name" value="FMN-dep_DH"/>
</dbReference>
<dbReference type="PANTHER" id="PTHR10578:SF149">
    <property type="entry name" value="2-HYDROXYACID OXIDASE 2"/>
    <property type="match status" value="1"/>
</dbReference>
<accession>A0A8X6K9W7</accession>
<gene>
    <name evidence="3" type="ORF">TNCT_311171</name>
</gene>
<dbReference type="OrthoDB" id="25826at2759"/>